<dbReference type="FunFam" id="3.80.10.10:FF:000275">
    <property type="entry name" value="Leucine-rich repeat receptor-like protein kinase"/>
    <property type="match status" value="1"/>
</dbReference>
<evidence type="ECO:0000256" key="9">
    <source>
        <dbReference type="ARBA" id="ARBA00023136"/>
    </source>
</evidence>
<dbReference type="AlphaFoldDB" id="A0AA38ZB52"/>
<evidence type="ECO:0000256" key="12">
    <source>
        <dbReference type="SAM" id="SignalP"/>
    </source>
</evidence>
<evidence type="ECO:0000256" key="11">
    <source>
        <dbReference type="ARBA" id="ARBA00038043"/>
    </source>
</evidence>
<dbReference type="Proteomes" id="UP001168098">
    <property type="component" value="Unassembled WGS sequence"/>
</dbReference>
<dbReference type="PANTHER" id="PTHR48059:SF4">
    <property type="entry name" value="POLYGALACTURONASE INHIBITOR 1-RELATED"/>
    <property type="match status" value="1"/>
</dbReference>
<gene>
    <name evidence="14" type="ORF">PVL29_017703</name>
</gene>
<comment type="subcellular location">
    <subcellularLocation>
        <location evidence="1">Cell envelope</location>
    </subcellularLocation>
    <subcellularLocation>
        <location evidence="2">Membrane</location>
        <topology evidence="2">Single-pass type I membrane protein</topology>
    </subcellularLocation>
</comment>
<sequence>MRPSLLSFIVFLCLGFFLVGEGCNPSDQSALLKFKNSFPNPDQILLSWDPSISDCRNWGGIECNETTNRVISLEVSNQLNGTIPSAVADLPYLQTLRLRKNPYLVGEIPPAIGKLVSLVSLELSWNNISGPVPQFLANLKNLWFLNLSFNKLSGTIPASLSFLPQILEIDLSRNQLTGPIPDSFGHFPGNAPSLILSHNKLSGQIPTSLSNMDFSRVVISRNEFSGDALMFFNASKTTEIIDISRNNFAFNFSRAGFMHETLVTLDISHNKIWGSIPSSITDAILLQNLNVSYNRLCGKIPSDWNLKYRSQPFDNSSYVHNPCLCGSPLPPCKP</sequence>
<dbReference type="InterPro" id="IPR032675">
    <property type="entry name" value="LRR_dom_sf"/>
</dbReference>
<dbReference type="PANTHER" id="PTHR48059">
    <property type="entry name" value="POLYGALACTURONASE INHIBITOR 1"/>
    <property type="match status" value="1"/>
</dbReference>
<dbReference type="Pfam" id="PF00560">
    <property type="entry name" value="LRR_1"/>
    <property type="match status" value="6"/>
</dbReference>
<dbReference type="Gene3D" id="3.80.10.10">
    <property type="entry name" value="Ribonuclease Inhibitor"/>
    <property type="match status" value="1"/>
</dbReference>
<feature type="signal peptide" evidence="12">
    <location>
        <begin position="1"/>
        <end position="22"/>
    </location>
</feature>
<keyword evidence="5" id="KW-0812">Transmembrane</keyword>
<comment type="similarity">
    <text evidence="11">Belongs to the polygalacturonase-inhibiting protein family.</text>
</comment>
<keyword evidence="6 12" id="KW-0732">Signal</keyword>
<keyword evidence="15" id="KW-1185">Reference proteome</keyword>
<evidence type="ECO:0000256" key="8">
    <source>
        <dbReference type="ARBA" id="ARBA00022989"/>
    </source>
</evidence>
<dbReference type="Pfam" id="PF08263">
    <property type="entry name" value="LRRNT_2"/>
    <property type="match status" value="1"/>
</dbReference>
<evidence type="ECO:0000256" key="10">
    <source>
        <dbReference type="ARBA" id="ARBA00023180"/>
    </source>
</evidence>
<evidence type="ECO:0000313" key="15">
    <source>
        <dbReference type="Proteomes" id="UP001168098"/>
    </source>
</evidence>
<evidence type="ECO:0000256" key="3">
    <source>
        <dbReference type="ARBA" id="ARBA00009592"/>
    </source>
</evidence>
<evidence type="ECO:0000256" key="6">
    <source>
        <dbReference type="ARBA" id="ARBA00022729"/>
    </source>
</evidence>
<reference evidence="14 15" key="1">
    <citation type="journal article" date="2023" name="BMC Biotechnol.">
        <title>Vitis rotundifolia cv Carlos genome sequencing.</title>
        <authorList>
            <person name="Huff M."/>
            <person name="Hulse-Kemp A."/>
            <person name="Scheffler B."/>
            <person name="Youngblood R."/>
            <person name="Simpson S."/>
            <person name="Babiker E."/>
            <person name="Staton M."/>
        </authorList>
    </citation>
    <scope>NUCLEOTIDE SEQUENCE [LARGE SCALE GENOMIC DNA]</scope>
    <source>
        <tissue evidence="14">Leaf</tissue>
    </source>
</reference>
<name>A0AA38ZB52_VITRO</name>
<evidence type="ECO:0000256" key="7">
    <source>
        <dbReference type="ARBA" id="ARBA00022737"/>
    </source>
</evidence>
<evidence type="ECO:0000313" key="14">
    <source>
        <dbReference type="EMBL" id="KAJ9685761.1"/>
    </source>
</evidence>
<dbReference type="GO" id="GO:0016020">
    <property type="term" value="C:membrane"/>
    <property type="evidence" value="ECO:0007669"/>
    <property type="project" value="UniProtKB-SubCell"/>
</dbReference>
<protein>
    <recommendedName>
        <fullName evidence="13">Leucine-rich repeat-containing N-terminal plant-type domain-containing protein</fullName>
    </recommendedName>
</protein>
<dbReference type="InterPro" id="IPR013210">
    <property type="entry name" value="LRR_N_plant-typ"/>
</dbReference>
<organism evidence="14 15">
    <name type="scientific">Vitis rotundifolia</name>
    <name type="common">Muscadine grape</name>
    <dbReference type="NCBI Taxonomy" id="103349"/>
    <lineage>
        <taxon>Eukaryota</taxon>
        <taxon>Viridiplantae</taxon>
        <taxon>Streptophyta</taxon>
        <taxon>Embryophyta</taxon>
        <taxon>Tracheophyta</taxon>
        <taxon>Spermatophyta</taxon>
        <taxon>Magnoliopsida</taxon>
        <taxon>eudicotyledons</taxon>
        <taxon>Gunneridae</taxon>
        <taxon>Pentapetalae</taxon>
        <taxon>rosids</taxon>
        <taxon>Vitales</taxon>
        <taxon>Vitaceae</taxon>
        <taxon>Viteae</taxon>
        <taxon>Vitis</taxon>
    </lineage>
</organism>
<keyword evidence="4" id="KW-0433">Leucine-rich repeat</keyword>
<evidence type="ECO:0000259" key="13">
    <source>
        <dbReference type="Pfam" id="PF08263"/>
    </source>
</evidence>
<keyword evidence="9" id="KW-0472">Membrane</keyword>
<proteinExistence type="inferred from homology"/>
<evidence type="ECO:0000256" key="4">
    <source>
        <dbReference type="ARBA" id="ARBA00022614"/>
    </source>
</evidence>
<dbReference type="InterPro" id="IPR051848">
    <property type="entry name" value="PGIP"/>
</dbReference>
<comment type="similarity">
    <text evidence="3">Belongs to the RLP family.</text>
</comment>
<evidence type="ECO:0000256" key="2">
    <source>
        <dbReference type="ARBA" id="ARBA00004479"/>
    </source>
</evidence>
<feature type="domain" description="Leucine-rich repeat-containing N-terminal plant-type" evidence="13">
    <location>
        <begin position="25"/>
        <end position="64"/>
    </location>
</feature>
<comment type="caution">
    <text evidence="14">The sequence shown here is derived from an EMBL/GenBank/DDBJ whole genome shotgun (WGS) entry which is preliminary data.</text>
</comment>
<keyword evidence="8" id="KW-1133">Transmembrane helix</keyword>
<dbReference type="SUPFAM" id="SSF52058">
    <property type="entry name" value="L domain-like"/>
    <property type="match status" value="1"/>
</dbReference>
<dbReference type="InterPro" id="IPR001611">
    <property type="entry name" value="Leu-rich_rpt"/>
</dbReference>
<evidence type="ECO:0000256" key="1">
    <source>
        <dbReference type="ARBA" id="ARBA00004196"/>
    </source>
</evidence>
<dbReference type="EMBL" id="JARBHA010000013">
    <property type="protein sequence ID" value="KAJ9685761.1"/>
    <property type="molecule type" value="Genomic_DNA"/>
</dbReference>
<accession>A0AA38ZB52</accession>
<keyword evidence="7" id="KW-0677">Repeat</keyword>
<evidence type="ECO:0000256" key="5">
    <source>
        <dbReference type="ARBA" id="ARBA00022692"/>
    </source>
</evidence>
<feature type="chain" id="PRO_5041204640" description="Leucine-rich repeat-containing N-terminal plant-type domain-containing protein" evidence="12">
    <location>
        <begin position="23"/>
        <end position="334"/>
    </location>
</feature>
<keyword evidence="10" id="KW-0325">Glycoprotein</keyword>